<dbReference type="PANTHER" id="PTHR43845:SF1">
    <property type="entry name" value="BLR5969 PROTEIN"/>
    <property type="match status" value="1"/>
</dbReference>
<dbReference type="PANTHER" id="PTHR43845">
    <property type="entry name" value="BLR5969 PROTEIN"/>
    <property type="match status" value="1"/>
</dbReference>
<reference evidence="1 2" key="2">
    <citation type="journal article" date="2011" name="Stand. Genomic Sci.">
        <title>Complete genome sequence of Truepera radiovictrix type strain (RQ-24).</title>
        <authorList>
            <person name="Ivanova N."/>
            <person name="Rohde C."/>
            <person name="Munk C."/>
            <person name="Nolan M."/>
            <person name="Lucas S."/>
            <person name="Del Rio T.G."/>
            <person name="Tice H."/>
            <person name="Deshpande S."/>
            <person name="Cheng J.F."/>
            <person name="Tapia R."/>
            <person name="Han C."/>
            <person name="Goodwin L."/>
            <person name="Pitluck S."/>
            <person name="Liolios K."/>
            <person name="Mavromatis K."/>
            <person name="Mikhailova N."/>
            <person name="Pati A."/>
            <person name="Chen A."/>
            <person name="Palaniappan K."/>
            <person name="Land M."/>
            <person name="Hauser L."/>
            <person name="Chang Y.J."/>
            <person name="Jeffries C.D."/>
            <person name="Brambilla E."/>
            <person name="Rohde M."/>
            <person name="Goker M."/>
            <person name="Tindall B.J."/>
            <person name="Woyke T."/>
            <person name="Bristow J."/>
            <person name="Eisen J.A."/>
            <person name="Markowitz V."/>
            <person name="Hugenholtz P."/>
            <person name="Kyrpides N.C."/>
            <person name="Klenk H.P."/>
            <person name="Lapidus A."/>
        </authorList>
    </citation>
    <scope>NUCLEOTIDE SEQUENCE [LARGE SCALE GENOMIC DNA]</scope>
    <source>
        <strain evidence="2">DSM 17093 / CIP 108686 / LMG 22925 / RQ-24</strain>
    </source>
</reference>
<dbReference type="EMBL" id="CP002049">
    <property type="protein sequence ID" value="ADI15536.1"/>
    <property type="molecule type" value="Genomic_DNA"/>
</dbReference>
<dbReference type="RefSeq" id="WP_013178898.1">
    <property type="nucleotide sequence ID" value="NC_014221.1"/>
</dbReference>
<dbReference type="KEGG" id="tra:Trad_2427"/>
<accession>D7CT73</accession>
<gene>
    <name evidence="1" type="ordered locus">Trad_2427</name>
</gene>
<proteinExistence type="predicted"/>
<dbReference type="SUPFAM" id="SSF56801">
    <property type="entry name" value="Acetyl-CoA synthetase-like"/>
    <property type="match status" value="1"/>
</dbReference>
<dbReference type="Gene3D" id="3.40.50.12780">
    <property type="entry name" value="N-terminal domain of ligase-like"/>
    <property type="match status" value="1"/>
</dbReference>
<dbReference type="EC" id="6.2.1.30" evidence="1"/>
<dbReference type="AlphaFoldDB" id="D7CT73"/>
<evidence type="ECO:0000313" key="1">
    <source>
        <dbReference type="EMBL" id="ADI15536.1"/>
    </source>
</evidence>
<evidence type="ECO:0000313" key="2">
    <source>
        <dbReference type="Proteomes" id="UP000000379"/>
    </source>
</evidence>
<sequence>MDRTARLREIVARAKTLPFFAPRLREVSPEDVSAEDLSALPLTTREELTAHFRAHAPHGGFWRDDVVQLHLTPAPDIGRMPEYLTRRDLEAQAAAIARHLARCGVGRGDRCLVVLSYHLLAGGWLFHEGLQRCGAAVLALGPERAETVAEIARAYGFNVLVANPSFARRLGEAGARFELLLAAGEPFSAVPGYREGVEAALGGTALDAYGLSETGIVAAETRERDGLYVLEDACILEVIDPVTLAPTPDGEKGEVVLTSLTREGLPVLRFRTGDLTLKGSRSGRTVLPRGVFGRTDAMVKVKGVKVYPRELLFLLAGTPGVNFRNYQLHIRRGEGGSDVVTLRLEGDPATDTRELGERIRRALGIGMNEIRLEPSVTGELVVDERF</sequence>
<reference evidence="2" key="1">
    <citation type="submission" date="2010-05" db="EMBL/GenBank/DDBJ databases">
        <title>The complete genome of Truepera radiovictris DSM 17093.</title>
        <authorList>
            <consortium name="US DOE Joint Genome Institute (JGI-PGF)"/>
            <person name="Lucas S."/>
            <person name="Copeland A."/>
            <person name="Lapidus A."/>
            <person name="Glavina del Rio T."/>
            <person name="Dalin E."/>
            <person name="Tice H."/>
            <person name="Bruce D."/>
            <person name="Goodwin L."/>
            <person name="Pitluck S."/>
            <person name="Kyrpides N."/>
            <person name="Mavromatis K."/>
            <person name="Ovchinnikova G."/>
            <person name="Munk A.C."/>
            <person name="Detter J.C."/>
            <person name="Han C."/>
            <person name="Tapia R."/>
            <person name="Land M."/>
            <person name="Hauser L."/>
            <person name="Markowitz V."/>
            <person name="Cheng J.-F."/>
            <person name="Hugenholtz P."/>
            <person name="Woyke T."/>
            <person name="Wu D."/>
            <person name="Tindall B."/>
            <person name="Pomrenke H.G."/>
            <person name="Brambilla E."/>
            <person name="Klenk H.-P."/>
            <person name="Eisen J.A."/>
        </authorList>
    </citation>
    <scope>NUCLEOTIDE SEQUENCE [LARGE SCALE GENOMIC DNA]</scope>
    <source>
        <strain evidence="2">DSM 17093 / CIP 108686 / LMG 22925 / RQ-24</strain>
    </source>
</reference>
<keyword evidence="2" id="KW-1185">Reference proteome</keyword>
<dbReference type="HOGENOM" id="CLU_035301_1_1_0"/>
<dbReference type="eggNOG" id="COG1541">
    <property type="taxonomic scope" value="Bacteria"/>
</dbReference>
<dbReference type="GO" id="GO:0047475">
    <property type="term" value="F:phenylacetate-CoA ligase activity"/>
    <property type="evidence" value="ECO:0007669"/>
    <property type="project" value="UniProtKB-EC"/>
</dbReference>
<dbReference type="Gene3D" id="3.30.300.30">
    <property type="match status" value="1"/>
</dbReference>
<dbReference type="InterPro" id="IPR045851">
    <property type="entry name" value="AMP-bd_C_sf"/>
</dbReference>
<name>D7CT73_TRURR</name>
<dbReference type="InterPro" id="IPR042099">
    <property type="entry name" value="ANL_N_sf"/>
</dbReference>
<organism evidence="1 2">
    <name type="scientific">Truepera radiovictrix (strain DSM 17093 / CIP 108686 / LMG 22925 / RQ-24)</name>
    <dbReference type="NCBI Taxonomy" id="649638"/>
    <lineage>
        <taxon>Bacteria</taxon>
        <taxon>Thermotogati</taxon>
        <taxon>Deinococcota</taxon>
        <taxon>Deinococci</taxon>
        <taxon>Trueperales</taxon>
        <taxon>Trueperaceae</taxon>
        <taxon>Truepera</taxon>
    </lineage>
</organism>
<dbReference type="STRING" id="649638.Trad_2427"/>
<dbReference type="OrthoDB" id="56632at2"/>
<keyword evidence="1" id="KW-0436">Ligase</keyword>
<dbReference type="Proteomes" id="UP000000379">
    <property type="component" value="Chromosome"/>
</dbReference>
<protein>
    <submittedName>
        <fullName evidence="1">Phenylacetate--CoA ligase</fullName>
        <ecNumber evidence="1">6.2.1.30</ecNumber>
    </submittedName>
</protein>